<organism evidence="2 3">
    <name type="scientific">Terrabacter terrigena</name>
    <dbReference type="NCBI Taxonomy" id="574718"/>
    <lineage>
        <taxon>Bacteria</taxon>
        <taxon>Bacillati</taxon>
        <taxon>Actinomycetota</taxon>
        <taxon>Actinomycetes</taxon>
        <taxon>Micrococcales</taxon>
        <taxon>Intrasporangiaceae</taxon>
        <taxon>Terrabacter</taxon>
    </lineage>
</organism>
<evidence type="ECO:0000313" key="2">
    <source>
        <dbReference type="EMBL" id="MFD1055433.1"/>
    </source>
</evidence>
<dbReference type="EMBL" id="JBHTKH010000009">
    <property type="protein sequence ID" value="MFD1055433.1"/>
    <property type="molecule type" value="Genomic_DNA"/>
</dbReference>
<accession>A0ABW3MXL5</accession>
<dbReference type="RefSeq" id="WP_386053470.1">
    <property type="nucleotide sequence ID" value="NZ_JBHTKH010000009.1"/>
</dbReference>
<protein>
    <recommendedName>
        <fullName evidence="4">Tail assembly chaperone</fullName>
    </recommendedName>
</protein>
<sequence length="175" mass="19040">MAKRNKRRRDMVPDPTRDVTGAAAVAGELAAPAAVLTFQGEAFELAPRLGMMPLLKFAHLAKQDIDSNELDGLVAMYDLLRNVIADDDWQRFEEHATLVRADGDDLMEVVSQAIEAITARPTARPSDSSGGPATTRPSSADDSSSRVVRRLELEGRPSIALMVRQRQEVVSRASA</sequence>
<name>A0ABW3MXL5_9MICO</name>
<keyword evidence="3" id="KW-1185">Reference proteome</keyword>
<reference evidence="3" key="1">
    <citation type="journal article" date="2019" name="Int. J. Syst. Evol. Microbiol.">
        <title>The Global Catalogue of Microorganisms (GCM) 10K type strain sequencing project: providing services to taxonomists for standard genome sequencing and annotation.</title>
        <authorList>
            <consortium name="The Broad Institute Genomics Platform"/>
            <consortium name="The Broad Institute Genome Sequencing Center for Infectious Disease"/>
            <person name="Wu L."/>
            <person name="Ma J."/>
        </authorList>
    </citation>
    <scope>NUCLEOTIDE SEQUENCE [LARGE SCALE GENOMIC DNA]</scope>
    <source>
        <strain evidence="3">CCUG 57508</strain>
    </source>
</reference>
<evidence type="ECO:0000313" key="3">
    <source>
        <dbReference type="Proteomes" id="UP001597046"/>
    </source>
</evidence>
<feature type="compositionally biased region" description="Low complexity" evidence="1">
    <location>
        <begin position="133"/>
        <end position="146"/>
    </location>
</feature>
<evidence type="ECO:0000256" key="1">
    <source>
        <dbReference type="SAM" id="MobiDB-lite"/>
    </source>
</evidence>
<proteinExistence type="predicted"/>
<evidence type="ECO:0008006" key="4">
    <source>
        <dbReference type="Google" id="ProtNLM"/>
    </source>
</evidence>
<feature type="region of interest" description="Disordered" evidence="1">
    <location>
        <begin position="119"/>
        <end position="149"/>
    </location>
</feature>
<comment type="caution">
    <text evidence="2">The sequence shown here is derived from an EMBL/GenBank/DDBJ whole genome shotgun (WGS) entry which is preliminary data.</text>
</comment>
<dbReference type="Proteomes" id="UP001597046">
    <property type="component" value="Unassembled WGS sequence"/>
</dbReference>
<gene>
    <name evidence="2" type="ORF">ACFQ2V_14050</name>
</gene>